<dbReference type="EMBL" id="JWZT01002870">
    <property type="protein sequence ID" value="KII68291.1"/>
    <property type="molecule type" value="Genomic_DNA"/>
</dbReference>
<feature type="compositionally biased region" description="Acidic residues" evidence="1">
    <location>
        <begin position="81"/>
        <end position="109"/>
    </location>
</feature>
<feature type="region of interest" description="Disordered" evidence="1">
    <location>
        <begin position="80"/>
        <end position="109"/>
    </location>
</feature>
<gene>
    <name evidence="2" type="ORF">RF11_06732</name>
</gene>
<dbReference type="AlphaFoldDB" id="A0A0C2MM46"/>
<evidence type="ECO:0000313" key="2">
    <source>
        <dbReference type="EMBL" id="KII68291.1"/>
    </source>
</evidence>
<accession>A0A0C2MM46</accession>
<dbReference type="Proteomes" id="UP000031668">
    <property type="component" value="Unassembled WGS sequence"/>
</dbReference>
<evidence type="ECO:0000313" key="3">
    <source>
        <dbReference type="Proteomes" id="UP000031668"/>
    </source>
</evidence>
<keyword evidence="3" id="KW-1185">Reference proteome</keyword>
<proteinExistence type="predicted"/>
<name>A0A0C2MM46_THEKT</name>
<evidence type="ECO:0000256" key="1">
    <source>
        <dbReference type="SAM" id="MobiDB-lite"/>
    </source>
</evidence>
<comment type="caution">
    <text evidence="2">The sequence shown here is derived from an EMBL/GenBank/DDBJ whole genome shotgun (WGS) entry which is preliminary data.</text>
</comment>
<protein>
    <submittedName>
        <fullName evidence="2">Uncharacterized protein</fullName>
    </submittedName>
</protein>
<reference evidence="2 3" key="1">
    <citation type="journal article" date="2014" name="Genome Biol. Evol.">
        <title>The genome of the myxosporean Thelohanellus kitauei shows adaptations to nutrient acquisition within its fish host.</title>
        <authorList>
            <person name="Yang Y."/>
            <person name="Xiong J."/>
            <person name="Zhou Z."/>
            <person name="Huo F."/>
            <person name="Miao W."/>
            <person name="Ran C."/>
            <person name="Liu Y."/>
            <person name="Zhang J."/>
            <person name="Feng J."/>
            <person name="Wang M."/>
            <person name="Wang M."/>
            <person name="Wang L."/>
            <person name="Yao B."/>
        </authorList>
    </citation>
    <scope>NUCLEOTIDE SEQUENCE [LARGE SCALE GENOMIC DNA]</scope>
    <source>
        <strain evidence="2">Wuqing</strain>
    </source>
</reference>
<sequence>MIRDEKNDHFLPSQKIGSRVIPKMFFNIIKPTNVTSTYQGTNQSHELMTLSNCVGRSLNGYRNLPEFSSKTLAAELRGEIEEFTEPTEFSSEEDEDFENDENEEEPERE</sequence>
<organism evidence="2 3">
    <name type="scientific">Thelohanellus kitauei</name>
    <name type="common">Myxosporean</name>
    <dbReference type="NCBI Taxonomy" id="669202"/>
    <lineage>
        <taxon>Eukaryota</taxon>
        <taxon>Metazoa</taxon>
        <taxon>Cnidaria</taxon>
        <taxon>Myxozoa</taxon>
        <taxon>Myxosporea</taxon>
        <taxon>Bivalvulida</taxon>
        <taxon>Platysporina</taxon>
        <taxon>Myxobolidae</taxon>
        <taxon>Thelohanellus</taxon>
    </lineage>
</organism>